<keyword evidence="2" id="KW-1185">Reference proteome</keyword>
<feature type="non-terminal residue" evidence="1">
    <location>
        <position position="97"/>
    </location>
</feature>
<evidence type="ECO:0000313" key="1">
    <source>
        <dbReference type="EMBL" id="RDX65663.1"/>
    </source>
</evidence>
<accession>A0A371EHX4</accession>
<dbReference type="EMBL" id="QJKJ01013786">
    <property type="protein sequence ID" value="RDX65663.1"/>
    <property type="molecule type" value="Genomic_DNA"/>
</dbReference>
<dbReference type="AlphaFoldDB" id="A0A371EHX4"/>
<organism evidence="1 2">
    <name type="scientific">Mucuna pruriens</name>
    <name type="common">Velvet bean</name>
    <name type="synonym">Dolichos pruriens</name>
    <dbReference type="NCBI Taxonomy" id="157652"/>
    <lineage>
        <taxon>Eukaryota</taxon>
        <taxon>Viridiplantae</taxon>
        <taxon>Streptophyta</taxon>
        <taxon>Embryophyta</taxon>
        <taxon>Tracheophyta</taxon>
        <taxon>Spermatophyta</taxon>
        <taxon>Magnoliopsida</taxon>
        <taxon>eudicotyledons</taxon>
        <taxon>Gunneridae</taxon>
        <taxon>Pentapetalae</taxon>
        <taxon>rosids</taxon>
        <taxon>fabids</taxon>
        <taxon>Fabales</taxon>
        <taxon>Fabaceae</taxon>
        <taxon>Papilionoideae</taxon>
        <taxon>50 kb inversion clade</taxon>
        <taxon>NPAAA clade</taxon>
        <taxon>indigoferoid/millettioid clade</taxon>
        <taxon>Phaseoleae</taxon>
        <taxon>Mucuna</taxon>
    </lineage>
</organism>
<sequence>MTCMDDQKVENIVNVLKSRLRQSLRRISKRHVWRIASWRTFVIVRRLSSLSSKIKPTINYQEICQCPPLVNRYGVLDKVRVMDYKSVGPMKDEKFSD</sequence>
<name>A0A371EHX4_MUCPR</name>
<reference evidence="1" key="1">
    <citation type="submission" date="2018-05" db="EMBL/GenBank/DDBJ databases">
        <title>Draft genome of Mucuna pruriens seed.</title>
        <authorList>
            <person name="Nnadi N.E."/>
            <person name="Vos R."/>
            <person name="Hasami M.H."/>
            <person name="Devisetty U.K."/>
            <person name="Aguiy J.C."/>
        </authorList>
    </citation>
    <scope>NUCLEOTIDE SEQUENCE [LARGE SCALE GENOMIC DNA]</scope>
    <source>
        <strain evidence="1">JCA_2017</strain>
    </source>
</reference>
<dbReference type="Proteomes" id="UP000257109">
    <property type="component" value="Unassembled WGS sequence"/>
</dbReference>
<proteinExistence type="predicted"/>
<gene>
    <name evidence="1" type="ORF">CR513_55661</name>
</gene>
<protein>
    <submittedName>
        <fullName evidence="1">Uncharacterized protein</fullName>
    </submittedName>
</protein>
<evidence type="ECO:0000313" key="2">
    <source>
        <dbReference type="Proteomes" id="UP000257109"/>
    </source>
</evidence>
<comment type="caution">
    <text evidence="1">The sequence shown here is derived from an EMBL/GenBank/DDBJ whole genome shotgun (WGS) entry which is preliminary data.</text>
</comment>